<dbReference type="Pfam" id="PF07732">
    <property type="entry name" value="Cu-oxidase_3"/>
    <property type="match status" value="1"/>
</dbReference>
<evidence type="ECO:0000259" key="7">
    <source>
        <dbReference type="Pfam" id="PF07732"/>
    </source>
</evidence>
<evidence type="ECO:0000313" key="9">
    <source>
        <dbReference type="Proteomes" id="UP001152798"/>
    </source>
</evidence>
<dbReference type="GO" id="GO:0006826">
    <property type="term" value="P:iron ion transport"/>
    <property type="evidence" value="ECO:0007669"/>
    <property type="project" value="TreeGrafter"/>
</dbReference>
<evidence type="ECO:0000259" key="6">
    <source>
        <dbReference type="Pfam" id="PF07731"/>
    </source>
</evidence>
<name>A0A9P0MRJ3_NEZVI</name>
<dbReference type="InterPro" id="IPR011707">
    <property type="entry name" value="Cu-oxidase-like_N"/>
</dbReference>
<evidence type="ECO:0000256" key="4">
    <source>
        <dbReference type="ARBA" id="ARBA00023008"/>
    </source>
</evidence>
<keyword evidence="2" id="KW-0479">Metal-binding</keyword>
<dbReference type="GO" id="GO:0005507">
    <property type="term" value="F:copper ion binding"/>
    <property type="evidence" value="ECO:0007669"/>
    <property type="project" value="InterPro"/>
</dbReference>
<reference evidence="8" key="1">
    <citation type="submission" date="2022-01" db="EMBL/GenBank/DDBJ databases">
        <authorList>
            <person name="King R."/>
        </authorList>
    </citation>
    <scope>NUCLEOTIDE SEQUENCE</scope>
</reference>
<dbReference type="PANTHER" id="PTHR11709">
    <property type="entry name" value="MULTI-COPPER OXIDASE"/>
    <property type="match status" value="1"/>
</dbReference>
<dbReference type="InterPro" id="IPR001117">
    <property type="entry name" value="Cu-oxidase_2nd"/>
</dbReference>
<dbReference type="AlphaFoldDB" id="A0A9P0MRJ3"/>
<evidence type="ECO:0000256" key="1">
    <source>
        <dbReference type="ARBA" id="ARBA00010609"/>
    </source>
</evidence>
<dbReference type="GO" id="GO:0016491">
    <property type="term" value="F:oxidoreductase activity"/>
    <property type="evidence" value="ECO:0007669"/>
    <property type="project" value="UniProtKB-KW"/>
</dbReference>
<dbReference type="Pfam" id="PF00394">
    <property type="entry name" value="Cu-oxidase"/>
    <property type="match status" value="1"/>
</dbReference>
<evidence type="ECO:0000256" key="3">
    <source>
        <dbReference type="ARBA" id="ARBA00023002"/>
    </source>
</evidence>
<evidence type="ECO:0000313" key="8">
    <source>
        <dbReference type="EMBL" id="CAH1400511.1"/>
    </source>
</evidence>
<dbReference type="PANTHER" id="PTHR11709:SF394">
    <property type="entry name" value="FI03373P-RELATED"/>
    <property type="match status" value="1"/>
</dbReference>
<gene>
    <name evidence="8" type="ORF">NEZAVI_LOCUS9733</name>
</gene>
<feature type="domain" description="Plastocyanin-like" evidence="5">
    <location>
        <begin position="111"/>
        <end position="222"/>
    </location>
</feature>
<dbReference type="Gene3D" id="2.60.40.420">
    <property type="entry name" value="Cupredoxins - blue copper proteins"/>
    <property type="match status" value="3"/>
</dbReference>
<dbReference type="SUPFAM" id="SSF49503">
    <property type="entry name" value="Cupredoxins"/>
    <property type="match status" value="3"/>
</dbReference>
<comment type="similarity">
    <text evidence="1">Belongs to the multicopper oxidase family.</text>
</comment>
<dbReference type="CDD" id="cd13858">
    <property type="entry name" value="CuRO_1_tcLCC2_insect_like"/>
    <property type="match status" value="1"/>
</dbReference>
<feature type="domain" description="Plastocyanin-like" evidence="7">
    <location>
        <begin position="15"/>
        <end position="101"/>
    </location>
</feature>
<sequence>MSIPPGFGKSSINGRVCKNDILVVDVVNRLPGQGVAIHWRGQSQKESPYMDGVPMITQCPISSYTTFQYKFRASHAGTHLWHAHTGNEVLDNLFGALIVRKAGRMEKSKRWYDKDEKDHTLIFSEWGSSILVNGVSSPRDDLAPTLVVDEGFRYRIRIAHAGGSEGCPFYFRIENHTMLVVVLDGADIQPIRTSVIKIAQGERIDFILEASNEPQTYLAQVESNCTESFGLAKIKYSTTLNGAKHVPQHIPQTESFPINRLVSTVYNDECDRNGAICLSHMSSLKKIPEDLSQKQVDIKLYLPFDYVLLAAGMSGIRELRPRMNNITFMFPPSPILSQGFQKAAKGSSAVKEIQKNVQNHTLSDISDHVFHLHGQSFYVTSLAKNIPPLPVSELKKLDEKGLLLKERNLIDPVIKDTITVPRSGYWLLHEQSSSEWAKGLDVVLKVGGKTDLPPVPDNFPTCGSWVGPQFFLI</sequence>
<dbReference type="EMBL" id="OV725080">
    <property type="protein sequence ID" value="CAH1400511.1"/>
    <property type="molecule type" value="Genomic_DNA"/>
</dbReference>
<proteinExistence type="inferred from homology"/>
<dbReference type="OrthoDB" id="2121828at2759"/>
<dbReference type="GO" id="GO:0005886">
    <property type="term" value="C:plasma membrane"/>
    <property type="evidence" value="ECO:0007669"/>
    <property type="project" value="TreeGrafter"/>
</dbReference>
<dbReference type="InterPro" id="IPR045087">
    <property type="entry name" value="Cu-oxidase_fam"/>
</dbReference>
<evidence type="ECO:0000256" key="2">
    <source>
        <dbReference type="ARBA" id="ARBA00022723"/>
    </source>
</evidence>
<evidence type="ECO:0000259" key="5">
    <source>
        <dbReference type="Pfam" id="PF00394"/>
    </source>
</evidence>
<keyword evidence="9" id="KW-1185">Reference proteome</keyword>
<dbReference type="InterPro" id="IPR008972">
    <property type="entry name" value="Cupredoxin"/>
</dbReference>
<protein>
    <submittedName>
        <fullName evidence="8">Uncharacterized protein</fullName>
    </submittedName>
</protein>
<accession>A0A9P0MRJ3</accession>
<dbReference type="Pfam" id="PF07731">
    <property type="entry name" value="Cu-oxidase_2"/>
    <property type="match status" value="1"/>
</dbReference>
<dbReference type="Proteomes" id="UP001152798">
    <property type="component" value="Chromosome 4"/>
</dbReference>
<keyword evidence="3" id="KW-0560">Oxidoreductase</keyword>
<dbReference type="InterPro" id="IPR011706">
    <property type="entry name" value="Cu-oxidase_C"/>
</dbReference>
<keyword evidence="4" id="KW-0186">Copper</keyword>
<feature type="domain" description="Plastocyanin-like" evidence="6">
    <location>
        <begin position="354"/>
        <end position="426"/>
    </location>
</feature>
<organism evidence="8 9">
    <name type="scientific">Nezara viridula</name>
    <name type="common">Southern green stink bug</name>
    <name type="synonym">Cimex viridulus</name>
    <dbReference type="NCBI Taxonomy" id="85310"/>
    <lineage>
        <taxon>Eukaryota</taxon>
        <taxon>Metazoa</taxon>
        <taxon>Ecdysozoa</taxon>
        <taxon>Arthropoda</taxon>
        <taxon>Hexapoda</taxon>
        <taxon>Insecta</taxon>
        <taxon>Pterygota</taxon>
        <taxon>Neoptera</taxon>
        <taxon>Paraneoptera</taxon>
        <taxon>Hemiptera</taxon>
        <taxon>Heteroptera</taxon>
        <taxon>Panheteroptera</taxon>
        <taxon>Pentatomomorpha</taxon>
        <taxon>Pentatomoidea</taxon>
        <taxon>Pentatomidae</taxon>
        <taxon>Pentatominae</taxon>
        <taxon>Nezara</taxon>
    </lineage>
</organism>